<dbReference type="SUPFAM" id="SSF53850">
    <property type="entry name" value="Periplasmic binding protein-like II"/>
    <property type="match status" value="1"/>
</dbReference>
<evidence type="ECO:0000256" key="2">
    <source>
        <dbReference type="ARBA" id="ARBA00022729"/>
    </source>
</evidence>
<evidence type="ECO:0000313" key="7">
    <source>
        <dbReference type="EMBL" id="PSL37481.1"/>
    </source>
</evidence>
<dbReference type="OrthoDB" id="2515046at2"/>
<evidence type="ECO:0000256" key="5">
    <source>
        <dbReference type="ARBA" id="ARBA00023288"/>
    </source>
</evidence>
<proteinExistence type="predicted"/>
<dbReference type="EMBL" id="PYAU01000001">
    <property type="protein sequence ID" value="PSL37481.1"/>
    <property type="molecule type" value="Genomic_DNA"/>
</dbReference>
<dbReference type="InterPro" id="IPR006059">
    <property type="entry name" value="SBP"/>
</dbReference>
<evidence type="ECO:0000313" key="8">
    <source>
        <dbReference type="EMBL" id="RUQ84789.1"/>
    </source>
</evidence>
<keyword evidence="10" id="KW-1185">Reference proteome</keyword>
<keyword evidence="5" id="KW-0449">Lipoprotein</keyword>
<dbReference type="EMBL" id="RZGY01000002">
    <property type="protein sequence ID" value="RUQ84789.1"/>
    <property type="molecule type" value="Genomic_DNA"/>
</dbReference>
<reference evidence="8 10" key="2">
    <citation type="submission" date="2018-12" db="EMBL/GenBank/DDBJ databases">
        <authorList>
            <person name="hu s."/>
            <person name="Xu Y."/>
            <person name="Xu B."/>
            <person name="Li F."/>
        </authorList>
    </citation>
    <scope>NUCLEOTIDE SEQUENCE [LARGE SCALE GENOMIC DNA]</scope>
    <source>
        <strain evidence="8 10">KSW2-17</strain>
    </source>
</reference>
<dbReference type="InterPro" id="IPR050490">
    <property type="entry name" value="Bact_solute-bd_prot1"/>
</dbReference>
<keyword evidence="1" id="KW-1003">Cell membrane</keyword>
<dbReference type="PROSITE" id="PS51257">
    <property type="entry name" value="PROKAR_LIPOPROTEIN"/>
    <property type="match status" value="1"/>
</dbReference>
<evidence type="ECO:0000256" key="1">
    <source>
        <dbReference type="ARBA" id="ARBA00022475"/>
    </source>
</evidence>
<evidence type="ECO:0000313" key="9">
    <source>
        <dbReference type="Proteomes" id="UP000241203"/>
    </source>
</evidence>
<keyword evidence="2 6" id="KW-0732">Signal</keyword>
<accession>A0A2P8GU45</accession>
<evidence type="ECO:0000256" key="4">
    <source>
        <dbReference type="ARBA" id="ARBA00023139"/>
    </source>
</evidence>
<evidence type="ECO:0000313" key="10">
    <source>
        <dbReference type="Proteomes" id="UP000268291"/>
    </source>
</evidence>
<evidence type="ECO:0000256" key="6">
    <source>
        <dbReference type="SAM" id="SignalP"/>
    </source>
</evidence>
<dbReference type="PANTHER" id="PTHR43649:SF33">
    <property type="entry name" value="POLYGALACTURONAN_RHAMNOGALACTURONAN-BINDING PROTEIN YTCQ"/>
    <property type="match status" value="1"/>
</dbReference>
<comment type="caution">
    <text evidence="7">The sequence shown here is derived from an EMBL/GenBank/DDBJ whole genome shotgun (WGS) entry which is preliminary data.</text>
</comment>
<reference evidence="7 9" key="1">
    <citation type="submission" date="2018-03" db="EMBL/GenBank/DDBJ databases">
        <title>Genomic Encyclopedia of Archaeal and Bacterial Type Strains, Phase II (KMG-II): from individual species to whole genera.</title>
        <authorList>
            <person name="Goeker M."/>
        </authorList>
    </citation>
    <scope>NUCLEOTIDE SEQUENCE [LARGE SCALE GENOMIC DNA]</scope>
    <source>
        <strain evidence="7 9">DSM 21548</strain>
    </source>
</reference>
<dbReference type="Pfam" id="PF01547">
    <property type="entry name" value="SBP_bac_1"/>
    <property type="match status" value="1"/>
</dbReference>
<dbReference type="AlphaFoldDB" id="A0A2P8GU45"/>
<protein>
    <submittedName>
        <fullName evidence="7">Carbohydrate ABC transporter substrate-binding protein (CUT1 family)</fullName>
    </submittedName>
    <submittedName>
        <fullName evidence="8">Extracellular solute-binding protein</fullName>
    </submittedName>
</protein>
<feature type="signal peptide" evidence="6">
    <location>
        <begin position="1"/>
        <end position="23"/>
    </location>
</feature>
<dbReference type="PROSITE" id="PS51318">
    <property type="entry name" value="TAT"/>
    <property type="match status" value="1"/>
</dbReference>
<keyword evidence="3" id="KW-0472">Membrane</keyword>
<dbReference type="PANTHER" id="PTHR43649">
    <property type="entry name" value="ARABINOSE-BINDING PROTEIN-RELATED"/>
    <property type="match status" value="1"/>
</dbReference>
<feature type="chain" id="PRO_5038532039" evidence="6">
    <location>
        <begin position="24"/>
        <end position="450"/>
    </location>
</feature>
<sequence>MRQFTRRQALSLGLGAGAAAVLAGCATPGTTSVNSAPTIGAASAGEKIRITYWAWLKDLQKVADIWNAKNPNVQVDVVWIPGGNSGGYQKMYSALAAGSGPDIAQVEMRTVPEFLLVNGLVDLSRYGADQYKDLYDETLWNQVTFTDSVYAIPQDSGPMGFYYQPEILDSVGAEPPATWDEWADIARELRSAGGVYLESFPVSDASVFTAYATQAGASWLTAEEDGWVIDMTDDATLEVARFFDAAIDDDLVDTASTPYSPGWFAAAAKGGIGACTSASWGDALIEGISGGEGKWRVAPMQRWADLPDSFGSSFLGGSTAAILANSKHPKEALDFAVWMTTSPEGIDALIKNSGIGWSPAKGEIGSVREGAGSDFFGGQAYNTEVFEPATLEQNPDWSWWPITQQSFNILSDGFRRKAAGVSLVDSVATAESQIIQAFRDKGLTIRKADS</sequence>
<evidence type="ECO:0000256" key="3">
    <source>
        <dbReference type="ARBA" id="ARBA00023136"/>
    </source>
</evidence>
<dbReference type="RefSeq" id="WP_106562616.1">
    <property type="nucleotide sequence ID" value="NZ_PYAU01000001.1"/>
</dbReference>
<dbReference type="InterPro" id="IPR006311">
    <property type="entry name" value="TAT_signal"/>
</dbReference>
<keyword evidence="4" id="KW-0564">Palmitate</keyword>
<organism evidence="7 9">
    <name type="scientific">Labedella gwakjiensis</name>
    <dbReference type="NCBI Taxonomy" id="390269"/>
    <lineage>
        <taxon>Bacteria</taxon>
        <taxon>Bacillati</taxon>
        <taxon>Actinomycetota</taxon>
        <taxon>Actinomycetes</taxon>
        <taxon>Micrococcales</taxon>
        <taxon>Microbacteriaceae</taxon>
        <taxon>Labedella</taxon>
    </lineage>
</organism>
<dbReference type="Proteomes" id="UP000268291">
    <property type="component" value="Unassembled WGS sequence"/>
</dbReference>
<name>A0A2P8GU45_9MICO</name>
<dbReference type="Gene3D" id="3.40.190.10">
    <property type="entry name" value="Periplasmic binding protein-like II"/>
    <property type="match status" value="1"/>
</dbReference>
<dbReference type="Proteomes" id="UP000241203">
    <property type="component" value="Unassembled WGS sequence"/>
</dbReference>
<gene>
    <name evidence="7" type="ORF">CLV49_1088</name>
    <name evidence="8" type="ORF">ELQ93_14475</name>
</gene>